<reference evidence="7" key="1">
    <citation type="submission" date="2017-04" db="EMBL/GenBank/DDBJ databases">
        <authorList>
            <person name="Varghese N."/>
            <person name="Submissions S."/>
        </authorList>
    </citation>
    <scope>NUCLEOTIDE SEQUENCE [LARGE SCALE GENOMIC DNA]</scope>
    <source>
        <strain evidence="7">K3S</strain>
    </source>
</reference>
<dbReference type="InterPro" id="IPR003714">
    <property type="entry name" value="PhoH"/>
</dbReference>
<dbReference type="GO" id="GO:0005829">
    <property type="term" value="C:cytosol"/>
    <property type="evidence" value="ECO:0007669"/>
    <property type="project" value="TreeGrafter"/>
</dbReference>
<sequence length="396" mass="45305">MGQKNFVLDTNVLIENPKCIATLRNGVENKIHIPYTVLTELDKLKRDQRVGHIVTQAIQLILNDELLTIFRPEFAETLTDATADDRILKETFHSEIEEPILVTNDRILQIKAGLYNLKCEGYKDSNPFRSDSQLYTGFIEEGEDPIANCFRWEHGTPVFYGAGGSKQISYTHNVWGVKPRNIYQNLALELMLNNDINLVSIQSEAGYGKTFLALASALYLALEKKDNPYEKVYLVKPIWEIGSKMGFLPGNVEEKMQPYTRYIKDLAVKLHEQRPANRIFIDNDSDQYRFNQKKFEILPIAYIRGMNLDNCVVIIDEMQNMSRAEVRAMLTRMGEGVKCLCLGDTRQVDNPYLNESNNGLNWVVKKLKNNKEYAHMVLKGEKSRGPITDMVIKSGL</sequence>
<protein>
    <submittedName>
        <fullName evidence="6">PhoH-like ATPase</fullName>
    </submittedName>
</protein>
<dbReference type="Pfam" id="PF13638">
    <property type="entry name" value="PIN_4"/>
    <property type="match status" value="1"/>
</dbReference>
<evidence type="ECO:0000256" key="4">
    <source>
        <dbReference type="ARBA" id="ARBA00046345"/>
    </source>
</evidence>
<dbReference type="InterPro" id="IPR002716">
    <property type="entry name" value="PIN_dom"/>
</dbReference>
<dbReference type="Pfam" id="PF02562">
    <property type="entry name" value="PhoH"/>
    <property type="match status" value="1"/>
</dbReference>
<evidence type="ECO:0000256" key="2">
    <source>
        <dbReference type="ARBA" id="ARBA00022741"/>
    </source>
</evidence>
<dbReference type="PANTHER" id="PTHR30473:SF2">
    <property type="entry name" value="PIN DOMAIN-CONTAINING PROTEIN"/>
    <property type="match status" value="1"/>
</dbReference>
<dbReference type="SMART" id="SM00670">
    <property type="entry name" value="PINc"/>
    <property type="match status" value="1"/>
</dbReference>
<dbReference type="AlphaFoldDB" id="A0A1X7DH23"/>
<dbReference type="PANTHER" id="PTHR30473">
    <property type="entry name" value="PROTEIN PHOH"/>
    <property type="match status" value="1"/>
</dbReference>
<dbReference type="SUPFAM" id="SSF52540">
    <property type="entry name" value="P-loop containing nucleoside triphosphate hydrolases"/>
    <property type="match status" value="1"/>
</dbReference>
<dbReference type="RefSeq" id="WP_085101577.1">
    <property type="nucleotide sequence ID" value="NZ_FWZU01000003.1"/>
</dbReference>
<comment type="similarity">
    <text evidence="4">In the N-terminal section; belongs to the PINc/VapC protein family.</text>
</comment>
<dbReference type="CDD" id="cd09883">
    <property type="entry name" value="PIN_VapC_PhoHL-ATPase"/>
    <property type="match status" value="1"/>
</dbReference>
<keyword evidence="3" id="KW-0067">ATP-binding</keyword>
<dbReference type="EMBL" id="FWZU01000003">
    <property type="protein sequence ID" value="SMF15461.1"/>
    <property type="molecule type" value="Genomic_DNA"/>
</dbReference>
<dbReference type="SUPFAM" id="SSF88723">
    <property type="entry name" value="PIN domain-like"/>
    <property type="match status" value="1"/>
</dbReference>
<feature type="domain" description="PIN" evidence="5">
    <location>
        <begin position="4"/>
        <end position="110"/>
    </location>
</feature>
<dbReference type="GO" id="GO:0005524">
    <property type="term" value="F:ATP binding"/>
    <property type="evidence" value="ECO:0007669"/>
    <property type="project" value="UniProtKB-KW"/>
</dbReference>
<proteinExistence type="inferred from homology"/>
<comment type="similarity">
    <text evidence="1">Belongs to the PhoH family.</text>
</comment>
<dbReference type="OrthoDB" id="9805148at2"/>
<evidence type="ECO:0000256" key="1">
    <source>
        <dbReference type="ARBA" id="ARBA00010393"/>
    </source>
</evidence>
<name>A0A1X7DH23_9BACT</name>
<dbReference type="Proteomes" id="UP000192906">
    <property type="component" value="Unassembled WGS sequence"/>
</dbReference>
<dbReference type="STRING" id="1519643.SAMN06295933_1897"/>
<organism evidence="6 7">
    <name type="scientific">Desulfovibrio gilichinskyi</name>
    <dbReference type="NCBI Taxonomy" id="1519643"/>
    <lineage>
        <taxon>Bacteria</taxon>
        <taxon>Pseudomonadati</taxon>
        <taxon>Thermodesulfobacteriota</taxon>
        <taxon>Desulfovibrionia</taxon>
        <taxon>Desulfovibrionales</taxon>
        <taxon>Desulfovibrionaceae</taxon>
        <taxon>Desulfovibrio</taxon>
    </lineage>
</organism>
<dbReference type="InterPro" id="IPR051451">
    <property type="entry name" value="PhoH2-like"/>
</dbReference>
<dbReference type="Gene3D" id="3.40.50.1010">
    <property type="entry name" value="5'-nuclease"/>
    <property type="match status" value="1"/>
</dbReference>
<dbReference type="InterPro" id="IPR029060">
    <property type="entry name" value="PIN-like_dom_sf"/>
</dbReference>
<dbReference type="InterPro" id="IPR027417">
    <property type="entry name" value="P-loop_NTPase"/>
</dbReference>
<evidence type="ECO:0000313" key="6">
    <source>
        <dbReference type="EMBL" id="SMF15461.1"/>
    </source>
</evidence>
<dbReference type="Gene3D" id="3.40.50.300">
    <property type="entry name" value="P-loop containing nucleotide triphosphate hydrolases"/>
    <property type="match status" value="1"/>
</dbReference>
<evidence type="ECO:0000256" key="3">
    <source>
        <dbReference type="ARBA" id="ARBA00022840"/>
    </source>
</evidence>
<keyword evidence="7" id="KW-1185">Reference proteome</keyword>
<gene>
    <name evidence="6" type="ORF">SAMN06295933_1897</name>
</gene>
<evidence type="ECO:0000259" key="5">
    <source>
        <dbReference type="SMART" id="SM00670"/>
    </source>
</evidence>
<keyword evidence="2" id="KW-0547">Nucleotide-binding</keyword>
<evidence type="ECO:0000313" key="7">
    <source>
        <dbReference type="Proteomes" id="UP000192906"/>
    </source>
</evidence>
<accession>A0A1X7DH23</accession>